<evidence type="ECO:0000313" key="3">
    <source>
        <dbReference type="Proteomes" id="UP000197065"/>
    </source>
</evidence>
<dbReference type="GO" id="GO:0006760">
    <property type="term" value="P:folic acid-containing compound metabolic process"/>
    <property type="evidence" value="ECO:0007669"/>
    <property type="project" value="InterPro"/>
</dbReference>
<dbReference type="SMART" id="SM00905">
    <property type="entry name" value="FolB"/>
    <property type="match status" value="1"/>
</dbReference>
<evidence type="ECO:0000313" key="2">
    <source>
        <dbReference type="EMBL" id="SNB78435.1"/>
    </source>
</evidence>
<reference evidence="2 3" key="1">
    <citation type="submission" date="2017-06" db="EMBL/GenBank/DDBJ databases">
        <authorList>
            <person name="Kim H.J."/>
            <person name="Triplett B.A."/>
        </authorList>
    </citation>
    <scope>NUCLEOTIDE SEQUENCE [LARGE SCALE GENOMIC DNA]</scope>
    <source>
        <strain evidence="2 3">B29T1</strain>
    </source>
</reference>
<dbReference type="InterPro" id="IPR043133">
    <property type="entry name" value="GTP-CH-I_C/QueF"/>
</dbReference>
<dbReference type="Gene3D" id="3.30.1130.10">
    <property type="match status" value="1"/>
</dbReference>
<organism evidence="2 3">
    <name type="scientific">Arboricoccus pini</name>
    <dbReference type="NCBI Taxonomy" id="1963835"/>
    <lineage>
        <taxon>Bacteria</taxon>
        <taxon>Pseudomonadati</taxon>
        <taxon>Pseudomonadota</taxon>
        <taxon>Alphaproteobacteria</taxon>
        <taxon>Geminicoccales</taxon>
        <taxon>Geminicoccaceae</taxon>
        <taxon>Arboricoccus</taxon>
    </lineage>
</organism>
<name>A0A212RZY0_9PROT</name>
<dbReference type="OrthoDB" id="5297888at2"/>
<evidence type="ECO:0000259" key="1">
    <source>
        <dbReference type="SMART" id="SM00905"/>
    </source>
</evidence>
<dbReference type="Proteomes" id="UP000197065">
    <property type="component" value="Unassembled WGS sequence"/>
</dbReference>
<protein>
    <submittedName>
        <fullName evidence="2">Dihydroneopterin aldolase</fullName>
    </submittedName>
</protein>
<dbReference type="Pfam" id="PF02152">
    <property type="entry name" value="FolB"/>
    <property type="match status" value="1"/>
</dbReference>
<sequence length="126" mass="14788">MIDLERNYERVALEKLVVEMELGVFPHERGHTQPVEVSVEMWRQSDGYKGGGLEACLNYDSVFSYLTVEWPKRPHTPLLEELADDLLTFCMRDERVDRCRVILRKLQVYAGRAVPLLEQTRNRIRP</sequence>
<gene>
    <name evidence="2" type="ORF">SAMN07250955_11882</name>
</gene>
<dbReference type="AlphaFoldDB" id="A0A212RZY0"/>
<accession>A0A212RZY0</accession>
<keyword evidence="3" id="KW-1185">Reference proteome</keyword>
<dbReference type="GO" id="GO:0004150">
    <property type="term" value="F:dihydroneopterin aldolase activity"/>
    <property type="evidence" value="ECO:0007669"/>
    <property type="project" value="InterPro"/>
</dbReference>
<proteinExistence type="predicted"/>
<dbReference type="RefSeq" id="WP_088562893.1">
    <property type="nucleotide sequence ID" value="NZ_FYEH01000018.1"/>
</dbReference>
<dbReference type="InterPro" id="IPR006157">
    <property type="entry name" value="FolB_dom"/>
</dbReference>
<feature type="domain" description="Dihydroneopterin aldolase/epimerase" evidence="1">
    <location>
        <begin position="11"/>
        <end position="121"/>
    </location>
</feature>
<dbReference type="EMBL" id="FYEH01000018">
    <property type="protein sequence ID" value="SNB78435.1"/>
    <property type="molecule type" value="Genomic_DNA"/>
</dbReference>
<dbReference type="SUPFAM" id="SSF55620">
    <property type="entry name" value="Tetrahydrobiopterin biosynthesis enzymes-like"/>
    <property type="match status" value="1"/>
</dbReference>